<feature type="active site" evidence="4">
    <location>
        <position position="154"/>
    </location>
</feature>
<evidence type="ECO:0000259" key="6">
    <source>
        <dbReference type="Pfam" id="PF17763"/>
    </source>
</evidence>
<dbReference type="InterPro" id="IPR036152">
    <property type="entry name" value="Asp/glu_Ase-like_sf"/>
</dbReference>
<dbReference type="AlphaFoldDB" id="A0AAW1RJY2"/>
<dbReference type="SFLD" id="SFLDS00057">
    <property type="entry name" value="Glutaminase/Asparaginase"/>
    <property type="match status" value="1"/>
</dbReference>
<evidence type="ECO:0000313" key="7">
    <source>
        <dbReference type="EMBL" id="KAK9834003.1"/>
    </source>
</evidence>
<dbReference type="InterPro" id="IPR041725">
    <property type="entry name" value="L-asparaginase_I"/>
</dbReference>
<dbReference type="SMART" id="SM00870">
    <property type="entry name" value="Asparaginase"/>
    <property type="match status" value="1"/>
</dbReference>
<evidence type="ECO:0000259" key="5">
    <source>
        <dbReference type="Pfam" id="PF00710"/>
    </source>
</evidence>
<evidence type="ECO:0000256" key="4">
    <source>
        <dbReference type="PROSITE-ProRule" id="PRU10100"/>
    </source>
</evidence>
<gene>
    <name evidence="7" type="ORF">WJX81_002149</name>
</gene>
<dbReference type="PROSITE" id="PS51732">
    <property type="entry name" value="ASN_GLN_ASE_3"/>
    <property type="match status" value="1"/>
</dbReference>
<evidence type="ECO:0000256" key="1">
    <source>
        <dbReference type="ARBA" id="ARBA00012920"/>
    </source>
</evidence>
<dbReference type="SUPFAM" id="SSF53774">
    <property type="entry name" value="Glutaminase/Asparaginase"/>
    <property type="match status" value="1"/>
</dbReference>
<dbReference type="InterPro" id="IPR027474">
    <property type="entry name" value="L-asparaginase_N"/>
</dbReference>
<dbReference type="PIRSF" id="PIRSF500176">
    <property type="entry name" value="L_ASNase"/>
    <property type="match status" value="1"/>
</dbReference>
<dbReference type="InterPro" id="IPR006034">
    <property type="entry name" value="Asparaginase/glutaminase-like"/>
</dbReference>
<organism evidence="7 8">
    <name type="scientific">Elliptochloris bilobata</name>
    <dbReference type="NCBI Taxonomy" id="381761"/>
    <lineage>
        <taxon>Eukaryota</taxon>
        <taxon>Viridiplantae</taxon>
        <taxon>Chlorophyta</taxon>
        <taxon>core chlorophytes</taxon>
        <taxon>Trebouxiophyceae</taxon>
        <taxon>Trebouxiophyceae incertae sedis</taxon>
        <taxon>Elliptochloris clade</taxon>
        <taxon>Elliptochloris</taxon>
    </lineage>
</organism>
<accession>A0AAW1RJY2</accession>
<dbReference type="EMBL" id="JALJOU010000034">
    <property type="protein sequence ID" value="KAK9834003.1"/>
    <property type="molecule type" value="Genomic_DNA"/>
</dbReference>
<dbReference type="PRINTS" id="PR00139">
    <property type="entry name" value="ASNGLNASE"/>
</dbReference>
<feature type="binding site" evidence="3">
    <location>
        <begin position="154"/>
        <end position="155"/>
    </location>
    <ligand>
        <name>substrate</name>
    </ligand>
</feature>
<dbReference type="PROSITE" id="PS00917">
    <property type="entry name" value="ASN_GLN_ASE_2"/>
    <property type="match status" value="1"/>
</dbReference>
<feature type="domain" description="Asparaginase/glutaminase C-terminal" evidence="6">
    <location>
        <begin position="283"/>
        <end position="386"/>
    </location>
</feature>
<dbReference type="PANTHER" id="PTHR11707:SF28">
    <property type="entry name" value="60 KDA LYSOPHOSPHOLIPASE"/>
    <property type="match status" value="1"/>
</dbReference>
<evidence type="ECO:0000256" key="2">
    <source>
        <dbReference type="PIRSR" id="PIRSR001220-1"/>
    </source>
</evidence>
<dbReference type="EC" id="3.5.1.1" evidence="1"/>
<dbReference type="CDD" id="cd08963">
    <property type="entry name" value="L-asparaginase_I"/>
    <property type="match status" value="1"/>
</dbReference>
<dbReference type="InterPro" id="IPR027475">
    <property type="entry name" value="Asparaginase/glutaminase_AS2"/>
</dbReference>
<evidence type="ECO:0000256" key="3">
    <source>
        <dbReference type="PIRSR" id="PIRSR001220-2"/>
    </source>
</evidence>
<dbReference type="InterPro" id="IPR037152">
    <property type="entry name" value="L-asparaginase_N_sf"/>
</dbReference>
<dbReference type="PANTHER" id="PTHR11707">
    <property type="entry name" value="L-ASPARAGINASE"/>
    <property type="match status" value="1"/>
</dbReference>
<keyword evidence="8" id="KW-1185">Reference proteome</keyword>
<protein>
    <recommendedName>
        <fullName evidence="1">asparaginase</fullName>
        <ecNumber evidence="1">3.5.1.1</ecNumber>
    </recommendedName>
</protein>
<dbReference type="Gene3D" id="3.40.50.40">
    <property type="match status" value="1"/>
</dbReference>
<comment type="caution">
    <text evidence="7">The sequence shown here is derived from an EMBL/GenBank/DDBJ whole genome shotgun (WGS) entry which is preliminary data.</text>
</comment>
<dbReference type="GO" id="GO:0009066">
    <property type="term" value="P:aspartate family amino acid metabolic process"/>
    <property type="evidence" value="ECO:0007669"/>
    <property type="project" value="UniProtKB-ARBA"/>
</dbReference>
<dbReference type="Gene3D" id="3.40.50.1170">
    <property type="entry name" value="L-asparaginase, N-terminal domain"/>
    <property type="match status" value="1"/>
</dbReference>
<feature type="binding site" evidence="3">
    <location>
        <position position="123"/>
    </location>
    <ligand>
        <name>substrate</name>
    </ligand>
</feature>
<name>A0AAW1RJY2_9CHLO</name>
<reference evidence="7 8" key="1">
    <citation type="journal article" date="2024" name="Nat. Commun.">
        <title>Phylogenomics reveals the evolutionary origins of lichenization in chlorophyte algae.</title>
        <authorList>
            <person name="Puginier C."/>
            <person name="Libourel C."/>
            <person name="Otte J."/>
            <person name="Skaloud P."/>
            <person name="Haon M."/>
            <person name="Grisel S."/>
            <person name="Petersen M."/>
            <person name="Berrin J.G."/>
            <person name="Delaux P.M."/>
            <person name="Dal Grande F."/>
            <person name="Keller J."/>
        </authorList>
    </citation>
    <scope>NUCLEOTIDE SEQUENCE [LARGE SCALE GENOMIC DNA]</scope>
    <source>
        <strain evidence="7 8">SAG 245.80</strain>
    </source>
</reference>
<sequence>MGLSAGLGSLPFACFAAPKHAAKKEPRAKAARGGEVLPRRPLQYSTRPLPRVLLVHTGGTLGMDPAASFEDDTEGHHHLKPGTGGSFKARLRPGTMLSSLMDAVPELNMLANLEMAIPFNKDSCRVGPREWVQLARLLHRNRATYDAFVVVHGTDTLAYTASALSLMLAGFRRPIVITGSQVPLTLPRSDARQNLVDALTCATSFFNPPHVHLQEVAVCFGARLMRGNRVQKVHSSAYRAFDSLTYPPLATLGVDVEWAYRNLLQVEGVYRPRFRLDPAVLRVPIVPGCDPRQAYGDLAGRGVRGVVLEAFGVGNMPDANSHGWLPWLQKLTKQGVKVYLASQCSTGPLHPELYRSGSVALALGVESGPAMTPECAAVKMMMCLAHPNIPLGVPIAGEM</sequence>
<dbReference type="Proteomes" id="UP001445335">
    <property type="component" value="Unassembled WGS sequence"/>
</dbReference>
<dbReference type="Pfam" id="PF00710">
    <property type="entry name" value="Asparaginase"/>
    <property type="match status" value="1"/>
</dbReference>
<dbReference type="InterPro" id="IPR040919">
    <property type="entry name" value="Asparaginase_C"/>
</dbReference>
<dbReference type="GO" id="GO:0004067">
    <property type="term" value="F:asparaginase activity"/>
    <property type="evidence" value="ECO:0007669"/>
    <property type="project" value="UniProtKB-UniRule"/>
</dbReference>
<evidence type="ECO:0000313" key="8">
    <source>
        <dbReference type="Proteomes" id="UP001445335"/>
    </source>
</evidence>
<dbReference type="Pfam" id="PF17763">
    <property type="entry name" value="Asparaginase_C"/>
    <property type="match status" value="1"/>
</dbReference>
<feature type="domain" description="L-asparaginase N-terminal" evidence="5">
    <location>
        <begin position="51"/>
        <end position="261"/>
    </location>
</feature>
<feature type="active site" description="O-isoaspartyl threonine intermediate" evidence="2">
    <location>
        <position position="60"/>
    </location>
</feature>
<dbReference type="PIRSF" id="PIRSF001220">
    <property type="entry name" value="L-ASNase_gatD"/>
    <property type="match status" value="1"/>
</dbReference>
<proteinExistence type="predicted"/>
<dbReference type="InterPro" id="IPR027473">
    <property type="entry name" value="L-asparaginase_C"/>
</dbReference>